<evidence type="ECO:0000256" key="3">
    <source>
        <dbReference type="ARBA" id="ARBA00022475"/>
    </source>
</evidence>
<dbReference type="GO" id="GO:0022857">
    <property type="term" value="F:transmembrane transporter activity"/>
    <property type="evidence" value="ECO:0007669"/>
    <property type="project" value="TreeGrafter"/>
</dbReference>
<keyword evidence="3" id="KW-1003">Cell membrane</keyword>
<keyword evidence="2" id="KW-0813">Transport</keyword>
<feature type="transmembrane region" description="Helical" evidence="8">
    <location>
        <begin position="114"/>
        <end position="138"/>
    </location>
</feature>
<feature type="domain" description="Tripartite ATP-independent periplasmic transporters DctQ component" evidence="9">
    <location>
        <begin position="11"/>
        <end position="136"/>
    </location>
</feature>
<evidence type="ECO:0000256" key="7">
    <source>
        <dbReference type="ARBA" id="ARBA00023136"/>
    </source>
</evidence>
<gene>
    <name evidence="10" type="ORF">METZ01_LOCUS224365</name>
</gene>
<dbReference type="AlphaFoldDB" id="A0A382GBG0"/>
<evidence type="ECO:0000256" key="2">
    <source>
        <dbReference type="ARBA" id="ARBA00022448"/>
    </source>
</evidence>
<dbReference type="InterPro" id="IPR055348">
    <property type="entry name" value="DctQ"/>
</dbReference>
<dbReference type="Pfam" id="PF04290">
    <property type="entry name" value="DctQ"/>
    <property type="match status" value="1"/>
</dbReference>
<dbReference type="EMBL" id="UINC01054152">
    <property type="protein sequence ID" value="SVB71511.1"/>
    <property type="molecule type" value="Genomic_DNA"/>
</dbReference>
<protein>
    <recommendedName>
        <fullName evidence="9">Tripartite ATP-independent periplasmic transporters DctQ component domain-containing protein</fullName>
    </recommendedName>
</protein>
<keyword evidence="4" id="KW-0997">Cell inner membrane</keyword>
<evidence type="ECO:0000256" key="4">
    <source>
        <dbReference type="ARBA" id="ARBA00022519"/>
    </source>
</evidence>
<evidence type="ECO:0000313" key="10">
    <source>
        <dbReference type="EMBL" id="SVB71511.1"/>
    </source>
</evidence>
<feature type="non-terminal residue" evidence="10">
    <location>
        <position position="1"/>
    </location>
</feature>
<evidence type="ECO:0000256" key="6">
    <source>
        <dbReference type="ARBA" id="ARBA00022989"/>
    </source>
</evidence>
<feature type="transmembrane region" description="Helical" evidence="8">
    <location>
        <begin position="34"/>
        <end position="52"/>
    </location>
</feature>
<sequence>ARCGSVGLAIMMFLTLFDVIGRAFNYPITGSVEVTELIMGLMIYLGVGYTTFLRGHIRVDILITNFSPRIQAILDSFTGLVALAITILISWYLFRLASGLVANNDTTQIWEIDLWPFGFVMAAASILMVTAIIFHILISLAVATGRRDPSNYVNTTIPGE</sequence>
<organism evidence="10">
    <name type="scientific">marine metagenome</name>
    <dbReference type="NCBI Taxonomy" id="408172"/>
    <lineage>
        <taxon>unclassified sequences</taxon>
        <taxon>metagenomes</taxon>
        <taxon>ecological metagenomes</taxon>
    </lineage>
</organism>
<proteinExistence type="predicted"/>
<accession>A0A382GBG0</accession>
<comment type="subcellular location">
    <subcellularLocation>
        <location evidence="1">Cell inner membrane</location>
        <topology evidence="1">Multi-pass membrane protein</topology>
    </subcellularLocation>
</comment>
<name>A0A382GBG0_9ZZZZ</name>
<dbReference type="GO" id="GO:0005886">
    <property type="term" value="C:plasma membrane"/>
    <property type="evidence" value="ECO:0007669"/>
    <property type="project" value="UniProtKB-SubCell"/>
</dbReference>
<dbReference type="PANTHER" id="PTHR35011:SF2">
    <property type="entry name" value="2,3-DIKETO-L-GULONATE TRAP TRANSPORTER SMALL PERMEASE PROTEIN YIAM"/>
    <property type="match status" value="1"/>
</dbReference>
<evidence type="ECO:0000256" key="8">
    <source>
        <dbReference type="SAM" id="Phobius"/>
    </source>
</evidence>
<keyword evidence="5 8" id="KW-0812">Transmembrane</keyword>
<evidence type="ECO:0000259" key="9">
    <source>
        <dbReference type="Pfam" id="PF04290"/>
    </source>
</evidence>
<reference evidence="10" key="1">
    <citation type="submission" date="2018-05" db="EMBL/GenBank/DDBJ databases">
        <authorList>
            <person name="Lanie J.A."/>
            <person name="Ng W.-L."/>
            <person name="Kazmierczak K.M."/>
            <person name="Andrzejewski T.M."/>
            <person name="Davidsen T.M."/>
            <person name="Wayne K.J."/>
            <person name="Tettelin H."/>
            <person name="Glass J.I."/>
            <person name="Rusch D."/>
            <person name="Podicherti R."/>
            <person name="Tsui H.-C.T."/>
            <person name="Winkler M.E."/>
        </authorList>
    </citation>
    <scope>NUCLEOTIDE SEQUENCE</scope>
</reference>
<dbReference type="InterPro" id="IPR007387">
    <property type="entry name" value="TRAP_DctQ"/>
</dbReference>
<evidence type="ECO:0000256" key="5">
    <source>
        <dbReference type="ARBA" id="ARBA00022692"/>
    </source>
</evidence>
<keyword evidence="7 8" id="KW-0472">Membrane</keyword>
<dbReference type="PANTHER" id="PTHR35011">
    <property type="entry name" value="2,3-DIKETO-L-GULONATE TRAP TRANSPORTER SMALL PERMEASE PROTEIN YIAM"/>
    <property type="match status" value="1"/>
</dbReference>
<feature type="transmembrane region" description="Helical" evidence="8">
    <location>
        <begin position="7"/>
        <end position="28"/>
    </location>
</feature>
<keyword evidence="6 8" id="KW-1133">Transmembrane helix</keyword>
<feature type="transmembrane region" description="Helical" evidence="8">
    <location>
        <begin position="73"/>
        <end position="94"/>
    </location>
</feature>
<evidence type="ECO:0000256" key="1">
    <source>
        <dbReference type="ARBA" id="ARBA00004429"/>
    </source>
</evidence>
<dbReference type="GO" id="GO:0015740">
    <property type="term" value="P:C4-dicarboxylate transport"/>
    <property type="evidence" value="ECO:0007669"/>
    <property type="project" value="TreeGrafter"/>
</dbReference>